<evidence type="ECO:0000313" key="3">
    <source>
        <dbReference type="EMBL" id="MEU7292444.1"/>
    </source>
</evidence>
<reference evidence="3 4" key="1">
    <citation type="submission" date="2024-06" db="EMBL/GenBank/DDBJ databases">
        <title>The Natural Products Discovery Center: Release of the First 8490 Sequenced Strains for Exploring Actinobacteria Biosynthetic Diversity.</title>
        <authorList>
            <person name="Kalkreuter E."/>
            <person name="Kautsar S.A."/>
            <person name="Yang D."/>
            <person name="Bader C.D."/>
            <person name="Teijaro C.N."/>
            <person name="Fluegel L."/>
            <person name="Davis C.M."/>
            <person name="Simpson J.R."/>
            <person name="Lauterbach L."/>
            <person name="Steele A.D."/>
            <person name="Gui C."/>
            <person name="Meng S."/>
            <person name="Li G."/>
            <person name="Viehrig K."/>
            <person name="Ye F."/>
            <person name="Su P."/>
            <person name="Kiefer A.F."/>
            <person name="Nichols A."/>
            <person name="Cepeda A.J."/>
            <person name="Yan W."/>
            <person name="Fan B."/>
            <person name="Jiang Y."/>
            <person name="Adhikari A."/>
            <person name="Zheng C.-J."/>
            <person name="Schuster L."/>
            <person name="Cowan T.M."/>
            <person name="Smanski M.J."/>
            <person name="Chevrette M.G."/>
            <person name="De Carvalho L.P.S."/>
            <person name="Shen B."/>
        </authorList>
    </citation>
    <scope>NUCLEOTIDE SEQUENCE [LARGE SCALE GENOMIC DNA]</scope>
    <source>
        <strain evidence="3 4">NPDC045705</strain>
    </source>
</reference>
<evidence type="ECO:0000256" key="1">
    <source>
        <dbReference type="SAM" id="MobiDB-lite"/>
    </source>
</evidence>
<feature type="compositionally biased region" description="Gly residues" evidence="1">
    <location>
        <begin position="123"/>
        <end position="136"/>
    </location>
</feature>
<gene>
    <name evidence="3" type="ORF">AB0A76_04435</name>
</gene>
<dbReference type="Proteomes" id="UP001551210">
    <property type="component" value="Unassembled WGS sequence"/>
</dbReference>
<keyword evidence="2" id="KW-0812">Transmembrane</keyword>
<sequence length="145" mass="14604">MRPLTPPHREDTPSAVEDRLRAALAARAALVTYRDLRRDAPPGERRWGTRRVRGFALAGLGAAAALAAAYLLVLLPGGPADPDPAPPARTPGVSEPTAPATPTPQPSRTPHPVAPTVAPPGTGPGAGPGTEPGAGPGAVPRSVGH</sequence>
<evidence type="ECO:0000256" key="2">
    <source>
        <dbReference type="SAM" id="Phobius"/>
    </source>
</evidence>
<accession>A0ABV3CQG5</accession>
<feature type="compositionally biased region" description="Pro residues" evidence="1">
    <location>
        <begin position="99"/>
        <end position="122"/>
    </location>
</feature>
<dbReference type="RefSeq" id="WP_359204513.1">
    <property type="nucleotide sequence ID" value="NZ_JBEZAM010000003.1"/>
</dbReference>
<keyword evidence="2" id="KW-1133">Transmembrane helix</keyword>
<feature type="compositionally biased region" description="Pro residues" evidence="1">
    <location>
        <begin position="79"/>
        <end position="89"/>
    </location>
</feature>
<keyword evidence="4" id="KW-1185">Reference proteome</keyword>
<feature type="transmembrane region" description="Helical" evidence="2">
    <location>
        <begin position="55"/>
        <end position="75"/>
    </location>
</feature>
<feature type="region of interest" description="Disordered" evidence="1">
    <location>
        <begin position="75"/>
        <end position="145"/>
    </location>
</feature>
<comment type="caution">
    <text evidence="3">The sequence shown here is derived from an EMBL/GenBank/DDBJ whole genome shotgun (WGS) entry which is preliminary data.</text>
</comment>
<proteinExistence type="predicted"/>
<name>A0ABV3CQG5_STREX</name>
<dbReference type="EMBL" id="JBEZAM010000003">
    <property type="protein sequence ID" value="MEU7292444.1"/>
    <property type="molecule type" value="Genomic_DNA"/>
</dbReference>
<evidence type="ECO:0000313" key="4">
    <source>
        <dbReference type="Proteomes" id="UP001551210"/>
    </source>
</evidence>
<protein>
    <submittedName>
        <fullName evidence="3">Uncharacterized protein</fullName>
    </submittedName>
</protein>
<organism evidence="3 4">
    <name type="scientific">Streptomyces exfoliatus</name>
    <name type="common">Streptomyces hydrogenans</name>
    <dbReference type="NCBI Taxonomy" id="1905"/>
    <lineage>
        <taxon>Bacteria</taxon>
        <taxon>Bacillati</taxon>
        <taxon>Actinomycetota</taxon>
        <taxon>Actinomycetes</taxon>
        <taxon>Kitasatosporales</taxon>
        <taxon>Streptomycetaceae</taxon>
        <taxon>Streptomyces</taxon>
    </lineage>
</organism>
<keyword evidence="2" id="KW-0472">Membrane</keyword>